<dbReference type="PANTHER" id="PTHR35201">
    <property type="entry name" value="TERPENE SYNTHASE"/>
    <property type="match status" value="1"/>
</dbReference>
<evidence type="ECO:0000256" key="1">
    <source>
        <dbReference type="RuleBase" id="RU366034"/>
    </source>
</evidence>
<dbReference type="GO" id="GO:0046872">
    <property type="term" value="F:metal ion binding"/>
    <property type="evidence" value="ECO:0007669"/>
    <property type="project" value="UniProtKB-KW"/>
</dbReference>
<name>A0A1E8GM50_9LACT</name>
<comment type="cofactor">
    <cofactor evidence="1">
        <name>Mg(2+)</name>
        <dbReference type="ChEBI" id="CHEBI:18420"/>
    </cofactor>
</comment>
<dbReference type="InterPro" id="IPR034686">
    <property type="entry name" value="Terpene_cyclase-like_2"/>
</dbReference>
<evidence type="ECO:0000313" key="3">
    <source>
        <dbReference type="Proteomes" id="UP000178622"/>
    </source>
</evidence>
<protein>
    <recommendedName>
        <fullName evidence="1">Terpene synthase</fullName>
        <ecNumber evidence="1">4.2.3.-</ecNumber>
    </recommendedName>
</protein>
<keyword evidence="1" id="KW-0460">Magnesium</keyword>
<keyword evidence="1" id="KW-0456">Lyase</keyword>
<dbReference type="Pfam" id="PF19086">
    <property type="entry name" value="Terpene_syn_C_2"/>
    <property type="match status" value="1"/>
</dbReference>
<dbReference type="AlphaFoldDB" id="A0A1E8GM50"/>
<dbReference type="STRING" id="1859473.BG261_01765"/>
<dbReference type="RefSeq" id="WP_070791858.1">
    <property type="nucleotide sequence ID" value="NZ_MKIR01000012.1"/>
</dbReference>
<dbReference type="SUPFAM" id="SSF48576">
    <property type="entry name" value="Terpenoid synthases"/>
    <property type="match status" value="1"/>
</dbReference>
<dbReference type="GO" id="GO:0010333">
    <property type="term" value="F:terpene synthase activity"/>
    <property type="evidence" value="ECO:0007669"/>
    <property type="project" value="InterPro"/>
</dbReference>
<evidence type="ECO:0000313" key="2">
    <source>
        <dbReference type="EMBL" id="OFI49334.1"/>
    </source>
</evidence>
<sequence length="310" mass="36683">METALLKGYFEECLFRFDFFIDDIITESLYSNLKEWCAQFGIDNYYYVLRNQNIENLALYTYSDNLLGLESLCKFFILSVSLDDISEDKGKVNYFFNLKENLISIFNDANQNLYNDGYLRAWQDFCQHIEKVLNEQQWQEFLEYIIAYIDSFIWEIGCSEGTEELNYENYIDNRLNSVGVLPGLTLMSLTSQSNGFPSEINKLLDNLSFCTTKLIGIENDLLSLEREELENNMFNMVLLYEKQFKCGRQEAIDFFINEHELYFKKFKKIIYEIEANESRYKSDLLRILKGHEKCIVGNLKWSLESKRYGV</sequence>
<reference evidence="3" key="1">
    <citation type="submission" date="2016-09" db="EMBL/GenBank/DDBJ databases">
        <title>Draft genome sequence of a novel species of the family Streptococcaceae isolated from flowers.</title>
        <authorList>
            <person name="Chuah L.-O."/>
            <person name="Yap K.-P."/>
            <person name="Thong K.L."/>
            <person name="Liong M.T."/>
            <person name="Ahmad R."/>
            <person name="Rusul G."/>
        </authorList>
    </citation>
    <scope>NUCLEOTIDE SEQUENCE [LARGE SCALE GENOMIC DNA]</scope>
    <source>
        <strain evidence="3">DF1</strain>
    </source>
</reference>
<dbReference type="EC" id="4.2.3.-" evidence="1"/>
<dbReference type="Gene3D" id="1.10.600.10">
    <property type="entry name" value="Farnesyl Diphosphate Synthase"/>
    <property type="match status" value="1"/>
</dbReference>
<keyword evidence="3" id="KW-1185">Reference proteome</keyword>
<comment type="similarity">
    <text evidence="1">Belongs to the terpene synthase family.</text>
</comment>
<accession>A0A1E8GM50</accession>
<dbReference type="EMBL" id="MKIR01000012">
    <property type="protein sequence ID" value="OFI49334.1"/>
    <property type="molecule type" value="Genomic_DNA"/>
</dbReference>
<proteinExistence type="inferred from homology"/>
<keyword evidence="1" id="KW-0479">Metal-binding</keyword>
<dbReference type="PANTHER" id="PTHR35201:SF4">
    <property type="entry name" value="BETA-PINACENE SYNTHASE-RELATED"/>
    <property type="match status" value="1"/>
</dbReference>
<dbReference type="InterPro" id="IPR008949">
    <property type="entry name" value="Isoprenoid_synthase_dom_sf"/>
</dbReference>
<dbReference type="Proteomes" id="UP000178622">
    <property type="component" value="Unassembled WGS sequence"/>
</dbReference>
<comment type="caution">
    <text evidence="2">The sequence shown here is derived from an EMBL/GenBank/DDBJ whole genome shotgun (WGS) entry which is preliminary data.</text>
</comment>
<gene>
    <name evidence="2" type="ORF">BG261_01765</name>
</gene>
<organism evidence="2 3">
    <name type="scientific">Floricoccus tropicus</name>
    <dbReference type="NCBI Taxonomy" id="1859473"/>
    <lineage>
        <taxon>Bacteria</taxon>
        <taxon>Bacillati</taxon>
        <taxon>Bacillota</taxon>
        <taxon>Bacilli</taxon>
        <taxon>Lactobacillales</taxon>
        <taxon>Streptococcaceae</taxon>
        <taxon>Floricoccus</taxon>
    </lineage>
</organism>